<reference evidence="2" key="1">
    <citation type="journal article" date="2019" name="bioRxiv">
        <title>The Genome of the Zebra Mussel, Dreissena polymorpha: A Resource for Invasive Species Research.</title>
        <authorList>
            <person name="McCartney M.A."/>
            <person name="Auch B."/>
            <person name="Kono T."/>
            <person name="Mallez S."/>
            <person name="Zhang Y."/>
            <person name="Obille A."/>
            <person name="Becker A."/>
            <person name="Abrahante J.E."/>
            <person name="Garbe J."/>
            <person name="Badalamenti J.P."/>
            <person name="Herman A."/>
            <person name="Mangelson H."/>
            <person name="Liachko I."/>
            <person name="Sullivan S."/>
            <person name="Sone E.D."/>
            <person name="Koren S."/>
            <person name="Silverstein K.A.T."/>
            <person name="Beckman K.B."/>
            <person name="Gohl D.M."/>
        </authorList>
    </citation>
    <scope>NUCLEOTIDE SEQUENCE</scope>
    <source>
        <strain evidence="2">Duluth1</strain>
        <tissue evidence="2">Whole animal</tissue>
    </source>
</reference>
<dbReference type="EMBL" id="JAIWYP010000008">
    <property type="protein sequence ID" value="KAH3788001.1"/>
    <property type="molecule type" value="Genomic_DNA"/>
</dbReference>
<accession>A0A9D4ITW2</accession>
<evidence type="ECO:0000313" key="3">
    <source>
        <dbReference type="Proteomes" id="UP000828390"/>
    </source>
</evidence>
<protein>
    <submittedName>
        <fullName evidence="2">Uncharacterized protein</fullName>
    </submittedName>
</protein>
<feature type="compositionally biased region" description="Low complexity" evidence="1">
    <location>
        <begin position="80"/>
        <end position="92"/>
    </location>
</feature>
<evidence type="ECO:0000256" key="1">
    <source>
        <dbReference type="SAM" id="MobiDB-lite"/>
    </source>
</evidence>
<proteinExistence type="predicted"/>
<gene>
    <name evidence="2" type="ORF">DPMN_166129</name>
</gene>
<organism evidence="2 3">
    <name type="scientific">Dreissena polymorpha</name>
    <name type="common">Zebra mussel</name>
    <name type="synonym">Mytilus polymorpha</name>
    <dbReference type="NCBI Taxonomy" id="45954"/>
    <lineage>
        <taxon>Eukaryota</taxon>
        <taxon>Metazoa</taxon>
        <taxon>Spiralia</taxon>
        <taxon>Lophotrochozoa</taxon>
        <taxon>Mollusca</taxon>
        <taxon>Bivalvia</taxon>
        <taxon>Autobranchia</taxon>
        <taxon>Heteroconchia</taxon>
        <taxon>Euheterodonta</taxon>
        <taxon>Imparidentia</taxon>
        <taxon>Neoheterodontei</taxon>
        <taxon>Myida</taxon>
        <taxon>Dreissenoidea</taxon>
        <taxon>Dreissenidae</taxon>
        <taxon>Dreissena</taxon>
    </lineage>
</organism>
<feature type="region of interest" description="Disordered" evidence="1">
    <location>
        <begin position="46"/>
        <end position="111"/>
    </location>
</feature>
<evidence type="ECO:0000313" key="2">
    <source>
        <dbReference type="EMBL" id="KAH3788001.1"/>
    </source>
</evidence>
<reference evidence="2" key="2">
    <citation type="submission" date="2020-11" db="EMBL/GenBank/DDBJ databases">
        <authorList>
            <person name="McCartney M.A."/>
            <person name="Auch B."/>
            <person name="Kono T."/>
            <person name="Mallez S."/>
            <person name="Becker A."/>
            <person name="Gohl D.M."/>
            <person name="Silverstein K.A.T."/>
            <person name="Koren S."/>
            <person name="Bechman K.B."/>
            <person name="Herman A."/>
            <person name="Abrahante J.E."/>
            <person name="Garbe J."/>
        </authorList>
    </citation>
    <scope>NUCLEOTIDE SEQUENCE</scope>
    <source>
        <strain evidence="2">Duluth1</strain>
        <tissue evidence="2">Whole animal</tissue>
    </source>
</reference>
<dbReference type="AlphaFoldDB" id="A0A9D4ITW2"/>
<dbReference type="Proteomes" id="UP000828390">
    <property type="component" value="Unassembled WGS sequence"/>
</dbReference>
<name>A0A9D4ITW2_DREPO</name>
<sequence length="111" mass="12473">MHDQYRVLITIVQLRLHNQGDDTPLNPSLKSFTKAISNLKNKVLCSSNDDSRGRRTQSVRNTDSRATSVMFKRRARSTRRSTTTRSTRILTPPTSPPPAYEEVASAQDAIS</sequence>
<keyword evidence="3" id="KW-1185">Reference proteome</keyword>
<comment type="caution">
    <text evidence="2">The sequence shown here is derived from an EMBL/GenBank/DDBJ whole genome shotgun (WGS) entry which is preliminary data.</text>
</comment>
<feature type="compositionally biased region" description="Polar residues" evidence="1">
    <location>
        <begin position="56"/>
        <end position="67"/>
    </location>
</feature>